<reference evidence="5 6" key="1">
    <citation type="journal article" date="2022" name="Int. J. Syst. Evol. Microbiol.">
        <title>Neobacillus kokaensis sp. nov., isolated from soil.</title>
        <authorList>
            <person name="Yuki K."/>
            <person name="Matsubara H."/>
            <person name="Yamaguchi S."/>
        </authorList>
    </citation>
    <scope>NUCLEOTIDE SEQUENCE [LARGE SCALE GENOMIC DNA]</scope>
    <source>
        <strain evidence="5 6">LOB 377</strain>
    </source>
</reference>
<gene>
    <name evidence="5" type="ORF">AM1BK_51180</name>
</gene>
<evidence type="ECO:0000259" key="4">
    <source>
        <dbReference type="Pfam" id="PF13088"/>
    </source>
</evidence>
<dbReference type="Proteomes" id="UP000637074">
    <property type="component" value="Unassembled WGS sequence"/>
</dbReference>
<dbReference type="EMBL" id="BNDS01000048">
    <property type="protein sequence ID" value="GHI01576.1"/>
    <property type="molecule type" value="Genomic_DNA"/>
</dbReference>
<comment type="caution">
    <text evidence="5">The sequence shown here is derived from an EMBL/GenBank/DDBJ whole genome shotgun (WGS) entry which is preliminary data.</text>
</comment>
<comment type="similarity">
    <text evidence="2">Belongs to the glycosyl hydrolase 33 family.</text>
</comment>
<dbReference type="EC" id="3.2.1.18" evidence="3"/>
<dbReference type="InterPro" id="IPR036278">
    <property type="entry name" value="Sialidase_sf"/>
</dbReference>
<sequence length="343" mass="37841">MVDQKALFISGEDGYHSYRIPSLLVTEKGTVLAFCEARKNGSGDAGEIDIVLRRSHDNGETWEPFSVIVKDGTNTVGNPCPVQDKETGIIWLIYCRNAEEAHEVDILAGKGVREVFVTKSEDDGMTWSVPRDISEDVKRSNWTWYAAGPCHAIQLQSGRLLVACNHAVLNSETEQSGPYAAHVIYSDDHGESWEIGGIVGPFTNECAVAELPDGTVYINMRSYHGKNQRASAWSNDGGLTWSDIILNEDLIEPVCQGSVIEDGEGGLLFSNPASLKRENLQIKSSYDGGRSWVVQQEVYSGPAAYSDLAITKNRVLCLYECGKEHSYETIKLASYPKELLTRK</sequence>
<dbReference type="SUPFAM" id="SSF50939">
    <property type="entry name" value="Sialidases"/>
    <property type="match status" value="1"/>
</dbReference>
<feature type="domain" description="Sialidase" evidence="4">
    <location>
        <begin position="30"/>
        <end position="313"/>
    </location>
</feature>
<organism evidence="5 6">
    <name type="scientific">Neobacillus kokaensis</name>
    <dbReference type="NCBI Taxonomy" id="2759023"/>
    <lineage>
        <taxon>Bacteria</taxon>
        <taxon>Bacillati</taxon>
        <taxon>Bacillota</taxon>
        <taxon>Bacilli</taxon>
        <taxon>Bacillales</taxon>
        <taxon>Bacillaceae</taxon>
        <taxon>Neobacillus</taxon>
    </lineage>
</organism>
<dbReference type="Pfam" id="PF13088">
    <property type="entry name" value="BNR_2"/>
    <property type="match status" value="1"/>
</dbReference>
<dbReference type="PANTHER" id="PTHR10628:SF30">
    <property type="entry name" value="EXO-ALPHA-SIALIDASE"/>
    <property type="match status" value="1"/>
</dbReference>
<accession>A0ABQ3NCD0</accession>
<dbReference type="InterPro" id="IPR026856">
    <property type="entry name" value="Sialidase_fam"/>
</dbReference>
<protein>
    <recommendedName>
        <fullName evidence="3">exo-alpha-sialidase</fullName>
        <ecNumber evidence="3">3.2.1.18</ecNumber>
    </recommendedName>
</protein>
<dbReference type="RefSeq" id="WP_191277219.1">
    <property type="nucleotide sequence ID" value="NZ_BNDS01000048.1"/>
</dbReference>
<evidence type="ECO:0000256" key="3">
    <source>
        <dbReference type="ARBA" id="ARBA00012733"/>
    </source>
</evidence>
<dbReference type="InterPro" id="IPR011040">
    <property type="entry name" value="Sialidase"/>
</dbReference>
<proteinExistence type="inferred from homology"/>
<keyword evidence="6" id="KW-1185">Reference proteome</keyword>
<evidence type="ECO:0000256" key="2">
    <source>
        <dbReference type="ARBA" id="ARBA00009348"/>
    </source>
</evidence>
<evidence type="ECO:0000313" key="6">
    <source>
        <dbReference type="Proteomes" id="UP000637074"/>
    </source>
</evidence>
<evidence type="ECO:0000313" key="5">
    <source>
        <dbReference type="EMBL" id="GHI01576.1"/>
    </source>
</evidence>
<name>A0ABQ3NCD0_9BACI</name>
<dbReference type="Gene3D" id="2.120.10.10">
    <property type="match status" value="1"/>
</dbReference>
<evidence type="ECO:0000256" key="1">
    <source>
        <dbReference type="ARBA" id="ARBA00000427"/>
    </source>
</evidence>
<comment type="catalytic activity">
    <reaction evidence="1">
        <text>Hydrolysis of alpha-(2-&gt;3)-, alpha-(2-&gt;6)-, alpha-(2-&gt;8)- glycosidic linkages of terminal sialic acid residues in oligosaccharides, glycoproteins, glycolipids, colominic acid and synthetic substrates.</text>
        <dbReference type="EC" id="3.2.1.18"/>
    </reaction>
</comment>
<dbReference type="CDD" id="cd15482">
    <property type="entry name" value="Sialidase_non-viral"/>
    <property type="match status" value="1"/>
</dbReference>
<dbReference type="PANTHER" id="PTHR10628">
    <property type="entry name" value="SIALIDASE"/>
    <property type="match status" value="1"/>
</dbReference>